<feature type="domain" description="VOC" evidence="9">
    <location>
        <begin position="23"/>
        <end position="139"/>
    </location>
</feature>
<dbReference type="InterPro" id="IPR004360">
    <property type="entry name" value="Glyas_Fos-R_dOase_dom"/>
</dbReference>
<dbReference type="PANTHER" id="PTHR43279">
    <property type="entry name" value="CATECHOL-2,3-DIOXYGENASE"/>
    <property type="match status" value="1"/>
</dbReference>
<keyword evidence="3" id="KW-0479">Metal-binding</keyword>
<dbReference type="InterPro" id="IPR037523">
    <property type="entry name" value="VOC_core"/>
</dbReference>
<dbReference type="InterPro" id="IPR000486">
    <property type="entry name" value="Xdiol_ring_cleave_dOase_1/2"/>
</dbReference>
<reference evidence="10 11" key="1">
    <citation type="journal article" date="2019" name="Int. J. Syst. Evol. Microbiol.">
        <title>The Global Catalogue of Microorganisms (GCM) 10K type strain sequencing project: providing services to taxonomists for standard genome sequencing and annotation.</title>
        <authorList>
            <consortium name="The Broad Institute Genomics Platform"/>
            <consortium name="The Broad Institute Genome Sequencing Center for Infectious Disease"/>
            <person name="Wu L."/>
            <person name="Ma J."/>
        </authorList>
    </citation>
    <scope>NUCLEOTIDE SEQUENCE [LARGE SCALE GENOMIC DNA]</scope>
    <source>
        <strain evidence="10 11">YIM 94188</strain>
    </source>
</reference>
<dbReference type="RefSeq" id="WP_379698213.1">
    <property type="nucleotide sequence ID" value="NZ_JBHSXH010000015.1"/>
</dbReference>
<protein>
    <submittedName>
        <fullName evidence="10">VOC family protein</fullName>
    </submittedName>
</protein>
<evidence type="ECO:0000256" key="7">
    <source>
        <dbReference type="ARBA" id="ARBA00023004"/>
    </source>
</evidence>
<dbReference type="PROSITE" id="PS00082">
    <property type="entry name" value="EXTRADIOL_DIOXYGENAS"/>
    <property type="match status" value="1"/>
</dbReference>
<dbReference type="PANTHER" id="PTHR43279:SF1">
    <property type="entry name" value="CATECHOL-2,3-DIOXYGENASE"/>
    <property type="match status" value="1"/>
</dbReference>
<dbReference type="AlphaFoldDB" id="A0ABD5U0U5"/>
<dbReference type="EMBL" id="JBHSXH010000015">
    <property type="protein sequence ID" value="MFC6826505.1"/>
    <property type="molecule type" value="Genomic_DNA"/>
</dbReference>
<evidence type="ECO:0000256" key="5">
    <source>
        <dbReference type="ARBA" id="ARBA00022964"/>
    </source>
</evidence>
<evidence type="ECO:0000256" key="3">
    <source>
        <dbReference type="ARBA" id="ARBA00022723"/>
    </source>
</evidence>
<evidence type="ECO:0000256" key="6">
    <source>
        <dbReference type="ARBA" id="ARBA00023002"/>
    </source>
</evidence>
<evidence type="ECO:0000313" key="11">
    <source>
        <dbReference type="Proteomes" id="UP001596408"/>
    </source>
</evidence>
<evidence type="ECO:0000256" key="2">
    <source>
        <dbReference type="ARBA" id="ARBA00008784"/>
    </source>
</evidence>
<feature type="region of interest" description="Disordered" evidence="8">
    <location>
        <begin position="140"/>
        <end position="161"/>
    </location>
</feature>
<dbReference type="InterPro" id="IPR029068">
    <property type="entry name" value="Glyas_Bleomycin-R_OHBP_Dase"/>
</dbReference>
<keyword evidence="6" id="KW-0560">Oxidoreductase</keyword>
<keyword evidence="11" id="KW-1185">Reference proteome</keyword>
<dbReference type="GO" id="GO:0051213">
    <property type="term" value="F:dioxygenase activity"/>
    <property type="evidence" value="ECO:0007669"/>
    <property type="project" value="UniProtKB-KW"/>
</dbReference>
<organism evidence="10 11">
    <name type="scientific">Halopelagius fulvigenes</name>
    <dbReference type="NCBI Taxonomy" id="1198324"/>
    <lineage>
        <taxon>Archaea</taxon>
        <taxon>Methanobacteriati</taxon>
        <taxon>Methanobacteriota</taxon>
        <taxon>Stenosarchaea group</taxon>
        <taxon>Halobacteria</taxon>
        <taxon>Halobacteriales</taxon>
        <taxon>Haloferacaceae</taxon>
    </lineage>
</organism>
<gene>
    <name evidence="10" type="ORF">ACFQEV_16090</name>
</gene>
<evidence type="ECO:0000256" key="8">
    <source>
        <dbReference type="SAM" id="MobiDB-lite"/>
    </source>
</evidence>
<proteinExistence type="inferred from homology"/>
<keyword evidence="5" id="KW-0223">Dioxygenase</keyword>
<keyword evidence="7" id="KW-0408">Iron</keyword>
<dbReference type="GO" id="GO:0046872">
    <property type="term" value="F:metal ion binding"/>
    <property type="evidence" value="ECO:0007669"/>
    <property type="project" value="UniProtKB-KW"/>
</dbReference>
<comment type="caution">
    <text evidence="10">The sequence shown here is derived from an EMBL/GenBank/DDBJ whole genome shotgun (WGS) entry which is preliminary data.</text>
</comment>
<dbReference type="PROSITE" id="PS51819">
    <property type="entry name" value="VOC"/>
    <property type="match status" value="1"/>
</dbReference>
<dbReference type="Gene3D" id="3.10.180.10">
    <property type="entry name" value="2,3-Dihydroxybiphenyl 1,2-Dioxygenase, domain 1"/>
    <property type="match status" value="1"/>
</dbReference>
<evidence type="ECO:0000313" key="10">
    <source>
        <dbReference type="EMBL" id="MFC6826505.1"/>
    </source>
</evidence>
<evidence type="ECO:0000256" key="4">
    <source>
        <dbReference type="ARBA" id="ARBA00022797"/>
    </source>
</evidence>
<evidence type="ECO:0000256" key="1">
    <source>
        <dbReference type="ARBA" id="ARBA00001954"/>
    </source>
</evidence>
<dbReference type="Proteomes" id="UP001596408">
    <property type="component" value="Unassembled WGS sequence"/>
</dbReference>
<accession>A0ABD5U0U5</accession>
<keyword evidence="4" id="KW-0058">Aromatic hydrocarbons catabolism</keyword>
<name>A0ABD5U0U5_9EURY</name>
<dbReference type="SUPFAM" id="SSF54593">
    <property type="entry name" value="Glyoxalase/Bleomycin resistance protein/Dihydroxybiphenyl dioxygenase"/>
    <property type="match status" value="1"/>
</dbReference>
<evidence type="ECO:0000259" key="9">
    <source>
        <dbReference type="PROSITE" id="PS51819"/>
    </source>
</evidence>
<comment type="cofactor">
    <cofactor evidence="1">
        <name>Fe(2+)</name>
        <dbReference type="ChEBI" id="CHEBI:29033"/>
    </cofactor>
</comment>
<feature type="region of interest" description="Disordered" evidence="8">
    <location>
        <begin position="1"/>
        <end position="21"/>
    </location>
</feature>
<sequence length="161" mass="17706">MDDDAPADETPTGGTPAEAAPSKLGHVHLKVRDIDRAVAFYRDVVGLSVAERYVNYAFLTFGDHHHDVALQAVGPEASGPGMGVGLYHAAFEVPSPEALRRTAERLADRGVEFAPVDHRISKALYFDDPDGNGVEVYLDTREENDRSEWDGENRRFDPESL</sequence>
<dbReference type="Pfam" id="PF00903">
    <property type="entry name" value="Glyoxalase"/>
    <property type="match status" value="1"/>
</dbReference>
<comment type="similarity">
    <text evidence="2">Belongs to the extradiol ring-cleavage dioxygenase family.</text>
</comment>